<dbReference type="PANTHER" id="PTHR14781">
    <property type="entry name" value="INTRAFLAGELLAR TRANSPORT PROTEIN 56"/>
    <property type="match status" value="1"/>
</dbReference>
<dbReference type="Pfam" id="PF00498">
    <property type="entry name" value="FHA"/>
    <property type="match status" value="1"/>
</dbReference>
<feature type="region of interest" description="Disordered" evidence="6">
    <location>
        <begin position="280"/>
        <end position="299"/>
    </location>
</feature>
<evidence type="ECO:0000313" key="10">
    <source>
        <dbReference type="EMBL" id="RLN60996.1"/>
    </source>
</evidence>
<feature type="coiled-coil region" evidence="5">
    <location>
        <begin position="217"/>
        <end position="258"/>
    </location>
</feature>
<evidence type="ECO:0000256" key="6">
    <source>
        <dbReference type="SAM" id="MobiDB-lite"/>
    </source>
</evidence>
<evidence type="ECO:0000256" key="1">
    <source>
        <dbReference type="ARBA" id="ARBA00004138"/>
    </source>
</evidence>
<feature type="region of interest" description="Disordered" evidence="6">
    <location>
        <begin position="341"/>
        <end position="364"/>
    </location>
</feature>
<keyword evidence="7" id="KW-0472">Membrane</keyword>
<comment type="subcellular location">
    <subcellularLocation>
        <location evidence="1">Cell projection</location>
        <location evidence="1">Cilium</location>
    </subcellularLocation>
</comment>
<dbReference type="SUPFAM" id="SSF49879">
    <property type="entry name" value="SMAD/FHA domain"/>
    <property type="match status" value="1"/>
</dbReference>
<feature type="compositionally biased region" description="Basic and acidic residues" evidence="6">
    <location>
        <begin position="283"/>
        <end position="299"/>
    </location>
</feature>
<feature type="compositionally biased region" description="Low complexity" evidence="6">
    <location>
        <begin position="451"/>
        <end position="462"/>
    </location>
</feature>
<dbReference type="GO" id="GO:0035735">
    <property type="term" value="P:intraciliary transport involved in cilium assembly"/>
    <property type="evidence" value="ECO:0007669"/>
    <property type="project" value="TreeGrafter"/>
</dbReference>
<feature type="domain" description="FHA" evidence="8">
    <location>
        <begin position="35"/>
        <end position="90"/>
    </location>
</feature>
<dbReference type="EMBL" id="MBAD02001296">
    <property type="protein sequence ID" value="RLN56069.1"/>
    <property type="molecule type" value="Genomic_DNA"/>
</dbReference>
<evidence type="ECO:0000313" key="12">
    <source>
        <dbReference type="Proteomes" id="UP000284657"/>
    </source>
</evidence>
<dbReference type="Gene3D" id="2.60.200.20">
    <property type="match status" value="1"/>
</dbReference>
<dbReference type="InterPro" id="IPR008984">
    <property type="entry name" value="SMAD_FHA_dom_sf"/>
</dbReference>
<evidence type="ECO:0000313" key="11">
    <source>
        <dbReference type="Proteomes" id="UP000277300"/>
    </source>
</evidence>
<dbReference type="SMART" id="SM00240">
    <property type="entry name" value="FHA"/>
    <property type="match status" value="1"/>
</dbReference>
<dbReference type="PANTHER" id="PTHR14781:SF0">
    <property type="entry name" value="INTRAFLAGELLAR TRANSPORT PROTEIN 56"/>
    <property type="match status" value="1"/>
</dbReference>
<feature type="region of interest" description="Disordered" evidence="6">
    <location>
        <begin position="402"/>
        <end position="509"/>
    </location>
</feature>
<protein>
    <recommendedName>
        <fullName evidence="8">FHA domain-containing protein</fullName>
    </recommendedName>
</protein>
<dbReference type="InterPro" id="IPR030511">
    <property type="entry name" value="TTC26"/>
</dbReference>
<dbReference type="GO" id="GO:0097546">
    <property type="term" value="C:ciliary base"/>
    <property type="evidence" value="ECO:0007669"/>
    <property type="project" value="TreeGrafter"/>
</dbReference>
<dbReference type="GO" id="GO:0120170">
    <property type="term" value="F:intraciliary transport particle B binding"/>
    <property type="evidence" value="ECO:0007669"/>
    <property type="project" value="TreeGrafter"/>
</dbReference>
<feature type="transmembrane region" description="Helical" evidence="7">
    <location>
        <begin position="939"/>
        <end position="963"/>
    </location>
</feature>
<keyword evidence="3" id="KW-0802">TPR repeat</keyword>
<sequence>MASASDKLLPWGRLEVVEKPEKSLIGNHNLSRSKHCIGRVAKRCDIVIDKQYISGLHCIISLQGKDSKGDPIVEIEDKSRYGTWINKKKVGYRQKTTLKSGCLIHFTPPQSKDVSTLSYRFEILPSGFTPQNEALHAQLSADEMSVSDRTRKRTIEETQSTQQVEKDSSVEPTISSKAAGKKRRRPDVPAEDSEVAIKIKELQEKYDALSKIHVDTILKMTQDAEEVKTKLATVESELENKAKEFTNLQQEHEALKKSYEKGLTAVRNQAVADLADHTAAAKKQLDDRDEENRVLRQERDGHKRVLDHVLADHRTPHQVRSVVELDAKILLLENQLKSQQDDLHVQSQHGLTATAGGRSETTPPPKAQLVEIERQDSLARQVLALKQEGALAKHKMEQLKQQVAQLDRMESERNEQERKLTESMLDRSQLSGSSQSQDSIDLGRRRSSQGSNVSNENSEPSPVDMPQIHDPVDEETKSGDPARAQPGGGLPIFDMQPKRDKTQQNARVKEKVPRQAIFELESYVDKQDFVGALTLLRVTKRQQEEQTQSRTQKGVTDGQDPLTWRLSTCHIAATAERFLVPLIGHLEEVQLNLVLLHLKRREYHKAFALVEDLEPRNTAEQTIKAVLHGIIGEQTHSKEHIFLAEKYYHAAGSSSENCDTIPGRQCMASYYLLRKEFNEANVYLSSISTYLATDDAFNWNYGASLAAAGAYREAEEVLLRVQNPQLRSHLVLCGWLARCYIYSGRTSLAWEIYLKTENSESAFVLVKQIANDCYKVKEFFYAAKAFDVLERLDPDPEHWEGKRGACVGFFSRVASGQEREHGTVLSHRCEEVLKMLGSSKNVLEASKLVTVLRRTDGHSCLDFLQIALNWRDTGLNGWQDNNRGRIARYTGQQLQRETGELTAAYTALMDGNYDGTDSPFTSRRRVIRGSGLQWINLELLLDVSLAASLLISVVVWTVLYPYAVKIGHPEKILNGVSYCQHGANVVLLQLDFFASRHQVSRDALPLIMAWPSLYAIFAWIVHGTVAKGFWPYPFLELNTPWAPVWYGGLLAAHVSALMLMMLLSRVKHGGHTSALKENQHA</sequence>
<evidence type="ECO:0000256" key="5">
    <source>
        <dbReference type="SAM" id="Coils"/>
    </source>
</evidence>
<accession>A0A3F2RN77</accession>
<dbReference type="PROSITE" id="PS50006">
    <property type="entry name" value="FHA_DOMAIN"/>
    <property type="match status" value="1"/>
</dbReference>
<dbReference type="InterPro" id="IPR000253">
    <property type="entry name" value="FHA_dom"/>
</dbReference>
<feature type="compositionally biased region" description="Basic and acidic residues" evidence="6">
    <location>
        <begin position="407"/>
        <end position="425"/>
    </location>
</feature>
<dbReference type="GO" id="GO:0030992">
    <property type="term" value="C:intraciliary transport particle B"/>
    <property type="evidence" value="ECO:0007669"/>
    <property type="project" value="TreeGrafter"/>
</dbReference>
<keyword evidence="5" id="KW-0175">Coiled coil</keyword>
<feature type="compositionally biased region" description="Low complexity" evidence="6">
    <location>
        <begin position="426"/>
        <end position="440"/>
    </location>
</feature>
<keyword evidence="4" id="KW-0966">Cell projection</keyword>
<feature type="compositionally biased region" description="Basic and acidic residues" evidence="6">
    <location>
        <begin position="470"/>
        <end position="480"/>
    </location>
</feature>
<evidence type="ECO:0000313" key="9">
    <source>
        <dbReference type="EMBL" id="RLN56069.1"/>
    </source>
</evidence>
<reference evidence="11 12" key="1">
    <citation type="submission" date="2018-07" db="EMBL/GenBank/DDBJ databases">
        <title>Genome sequencing of oomycete isolates from Chile give support for New Zealand origin for Phytophthora kernoviae and make available the first Nothophytophthora sp. genome.</title>
        <authorList>
            <person name="Studholme D.J."/>
            <person name="Sanfuentes E."/>
            <person name="Panda P."/>
            <person name="Hill R."/>
            <person name="Sambles C."/>
            <person name="Grant M."/>
            <person name="Williams N.M."/>
            <person name="Mcdougal R.L."/>
        </authorList>
    </citation>
    <scope>NUCLEOTIDE SEQUENCE [LARGE SCALE GENOMIC DNA]</scope>
    <source>
        <strain evidence="10">Chile6</strain>
        <strain evidence="9">Chile7</strain>
    </source>
</reference>
<dbReference type="Proteomes" id="UP000284657">
    <property type="component" value="Unassembled WGS sequence"/>
</dbReference>
<comment type="caution">
    <text evidence="10">The sequence shown here is derived from an EMBL/GenBank/DDBJ whole genome shotgun (WGS) entry which is preliminary data.</text>
</comment>
<dbReference type="Proteomes" id="UP000277300">
    <property type="component" value="Unassembled WGS sequence"/>
</dbReference>
<feature type="compositionally biased region" description="Basic and acidic residues" evidence="6">
    <location>
        <begin position="146"/>
        <end position="156"/>
    </location>
</feature>
<dbReference type="GO" id="GO:0035720">
    <property type="term" value="P:intraciliary anterograde transport"/>
    <property type="evidence" value="ECO:0007669"/>
    <property type="project" value="TreeGrafter"/>
</dbReference>
<evidence type="ECO:0000259" key="8">
    <source>
        <dbReference type="PROSITE" id="PS50006"/>
    </source>
</evidence>
<dbReference type="AlphaFoldDB" id="A0A3F2RN77"/>
<gene>
    <name evidence="9" type="ORF">BBJ29_003038</name>
    <name evidence="10" type="ORF">BBP00_00005665</name>
</gene>
<evidence type="ECO:0000256" key="2">
    <source>
        <dbReference type="ARBA" id="ARBA00022737"/>
    </source>
</evidence>
<keyword evidence="2" id="KW-0677">Repeat</keyword>
<keyword evidence="7" id="KW-0812">Transmembrane</keyword>
<keyword evidence="7" id="KW-1133">Transmembrane helix</keyword>
<proteinExistence type="predicted"/>
<feature type="transmembrane region" description="Helical" evidence="7">
    <location>
        <begin position="1042"/>
        <end position="1063"/>
    </location>
</feature>
<evidence type="ECO:0000256" key="7">
    <source>
        <dbReference type="SAM" id="Phobius"/>
    </source>
</evidence>
<dbReference type="OrthoDB" id="114364at2759"/>
<organism evidence="10 11">
    <name type="scientific">Phytophthora kernoviae</name>
    <dbReference type="NCBI Taxonomy" id="325452"/>
    <lineage>
        <taxon>Eukaryota</taxon>
        <taxon>Sar</taxon>
        <taxon>Stramenopiles</taxon>
        <taxon>Oomycota</taxon>
        <taxon>Peronosporomycetes</taxon>
        <taxon>Peronosporales</taxon>
        <taxon>Peronosporaceae</taxon>
        <taxon>Phytophthora</taxon>
    </lineage>
</organism>
<name>A0A3F2RN77_9STRA</name>
<feature type="region of interest" description="Disordered" evidence="6">
    <location>
        <begin position="140"/>
        <end position="192"/>
    </location>
</feature>
<dbReference type="EMBL" id="MBDO02000171">
    <property type="protein sequence ID" value="RLN60996.1"/>
    <property type="molecule type" value="Genomic_DNA"/>
</dbReference>
<dbReference type="GO" id="GO:0036064">
    <property type="term" value="C:ciliary basal body"/>
    <property type="evidence" value="ECO:0007669"/>
    <property type="project" value="TreeGrafter"/>
</dbReference>
<evidence type="ECO:0000256" key="4">
    <source>
        <dbReference type="ARBA" id="ARBA00023273"/>
    </source>
</evidence>
<evidence type="ECO:0000256" key="3">
    <source>
        <dbReference type="ARBA" id="ARBA00022803"/>
    </source>
</evidence>
<feature type="compositionally biased region" description="Basic and acidic residues" evidence="6">
    <location>
        <begin position="496"/>
        <end position="509"/>
    </location>
</feature>
<feature type="transmembrane region" description="Helical" evidence="7">
    <location>
        <begin position="1003"/>
        <end position="1022"/>
    </location>
</feature>